<dbReference type="AlphaFoldDB" id="A0A5A7UYM2"/>
<gene>
    <name evidence="1" type="ORF">E6C27_scaffold542G00170</name>
</gene>
<dbReference type="EMBL" id="SSTE01005702">
    <property type="protein sequence ID" value="KAA0060154.1"/>
    <property type="molecule type" value="Genomic_DNA"/>
</dbReference>
<accession>A0A5A7UYM2</accession>
<proteinExistence type="predicted"/>
<evidence type="ECO:0000313" key="1">
    <source>
        <dbReference type="EMBL" id="KAA0060154.1"/>
    </source>
</evidence>
<comment type="caution">
    <text evidence="1">The sequence shown here is derived from an EMBL/GenBank/DDBJ whole genome shotgun (WGS) entry which is preliminary data.</text>
</comment>
<dbReference type="Proteomes" id="UP000321393">
    <property type="component" value="Unassembled WGS sequence"/>
</dbReference>
<sequence length="78" mass="8810">MRSRSFGVPGERMLHVFGNVPVQGRRFATDQYVLGAPSGRRRPDSVPTGAHVARVWERASYWAKVKVEESWRATEKGP</sequence>
<evidence type="ECO:0000313" key="2">
    <source>
        <dbReference type="Proteomes" id="UP000321393"/>
    </source>
</evidence>
<organism evidence="1 2">
    <name type="scientific">Cucumis melo var. makuwa</name>
    <name type="common">Oriental melon</name>
    <dbReference type="NCBI Taxonomy" id="1194695"/>
    <lineage>
        <taxon>Eukaryota</taxon>
        <taxon>Viridiplantae</taxon>
        <taxon>Streptophyta</taxon>
        <taxon>Embryophyta</taxon>
        <taxon>Tracheophyta</taxon>
        <taxon>Spermatophyta</taxon>
        <taxon>Magnoliopsida</taxon>
        <taxon>eudicotyledons</taxon>
        <taxon>Gunneridae</taxon>
        <taxon>Pentapetalae</taxon>
        <taxon>rosids</taxon>
        <taxon>fabids</taxon>
        <taxon>Cucurbitales</taxon>
        <taxon>Cucurbitaceae</taxon>
        <taxon>Benincaseae</taxon>
        <taxon>Cucumis</taxon>
    </lineage>
</organism>
<name>A0A5A7UYM2_CUCMM</name>
<protein>
    <submittedName>
        <fullName evidence="1">Uncharacterized protein</fullName>
    </submittedName>
</protein>
<reference evidence="1 2" key="1">
    <citation type="submission" date="2019-08" db="EMBL/GenBank/DDBJ databases">
        <title>Draft genome sequences of two oriental melons (Cucumis melo L. var makuwa).</title>
        <authorList>
            <person name="Kwon S.-Y."/>
        </authorList>
    </citation>
    <scope>NUCLEOTIDE SEQUENCE [LARGE SCALE GENOMIC DNA]</scope>
    <source>
        <strain evidence="2">cv. SW 3</strain>
        <tissue evidence="1">Leaf</tissue>
    </source>
</reference>